<dbReference type="EMBL" id="ML977041">
    <property type="protein sequence ID" value="KAF1949166.1"/>
    <property type="molecule type" value="Genomic_DNA"/>
</dbReference>
<evidence type="ECO:0000313" key="3">
    <source>
        <dbReference type="Proteomes" id="UP000800035"/>
    </source>
</evidence>
<sequence>MSTGYFPKREKVGLEDLFKGLVTASHILHHHGVLDAYGHISVRSPDNPATFWMPCNMAPALLSTADDLVEYMVEDASEVEKDAKAGYIERYIHSEIYKRFPAVNSIVHGHCSHVLPYCVSGAPLRATIHMAGFLGNNTPVWDISSAYSTGAKRDLLVRNAQLGASLSAAFKPATSAGFLYSKVRSALPSQIGGSQEPDKEPNHAVVLMRNHGFTTLAHGIEEAVYQAIYTKEAAKAQTTAMMIGSAHLGHTVEGKIDVEGGGKFKNVKVKPDAELKCLSDREAHDAWEANQATIARPWALWCREVEINPLYRNECPSGQD</sequence>
<dbReference type="GO" id="GO:0051015">
    <property type="term" value="F:actin filament binding"/>
    <property type="evidence" value="ECO:0007669"/>
    <property type="project" value="TreeGrafter"/>
</dbReference>
<dbReference type="Gene3D" id="3.40.225.10">
    <property type="entry name" value="Class II aldolase/adducin N-terminal domain"/>
    <property type="match status" value="1"/>
</dbReference>
<evidence type="ECO:0000259" key="1">
    <source>
        <dbReference type="SMART" id="SM01007"/>
    </source>
</evidence>
<keyword evidence="3" id="KW-1185">Reference proteome</keyword>
<dbReference type="Pfam" id="PF00596">
    <property type="entry name" value="Aldolase_II"/>
    <property type="match status" value="1"/>
</dbReference>
<organism evidence="2 3">
    <name type="scientific">Byssothecium circinans</name>
    <dbReference type="NCBI Taxonomy" id="147558"/>
    <lineage>
        <taxon>Eukaryota</taxon>
        <taxon>Fungi</taxon>
        <taxon>Dikarya</taxon>
        <taxon>Ascomycota</taxon>
        <taxon>Pezizomycotina</taxon>
        <taxon>Dothideomycetes</taxon>
        <taxon>Pleosporomycetidae</taxon>
        <taxon>Pleosporales</taxon>
        <taxon>Massarineae</taxon>
        <taxon>Massarinaceae</taxon>
        <taxon>Byssothecium</taxon>
    </lineage>
</organism>
<dbReference type="PANTHER" id="PTHR10672">
    <property type="entry name" value="ADDUCIN"/>
    <property type="match status" value="1"/>
</dbReference>
<dbReference type="SUPFAM" id="SSF53639">
    <property type="entry name" value="AraD/HMP-PK domain-like"/>
    <property type="match status" value="2"/>
</dbReference>
<evidence type="ECO:0000313" key="2">
    <source>
        <dbReference type="EMBL" id="KAF1949166.1"/>
    </source>
</evidence>
<gene>
    <name evidence="2" type="ORF">CC80DRAFT_429782</name>
</gene>
<accession>A0A6A5TEH1</accession>
<dbReference type="PANTHER" id="PTHR10672:SF41">
    <property type="entry name" value="CLASS II ALDOLASE_ADDUCIN DOMAIN PROTEIN (AFU_ORTHOLOGUE AFUA_3G01330)"/>
    <property type="match status" value="1"/>
</dbReference>
<name>A0A6A5TEH1_9PLEO</name>
<proteinExistence type="predicted"/>
<dbReference type="Proteomes" id="UP000800035">
    <property type="component" value="Unassembled WGS sequence"/>
</dbReference>
<dbReference type="OrthoDB" id="2932980at2759"/>
<protein>
    <submittedName>
        <fullName evidence="2">Arad-like aldolase/epimerase</fullName>
    </submittedName>
</protein>
<dbReference type="InterPro" id="IPR001303">
    <property type="entry name" value="Aldolase_II/adducin_N"/>
</dbReference>
<dbReference type="InterPro" id="IPR036409">
    <property type="entry name" value="Aldolase_II/adducin_N_sf"/>
</dbReference>
<dbReference type="AlphaFoldDB" id="A0A6A5TEH1"/>
<dbReference type="InterPro" id="IPR051017">
    <property type="entry name" value="Aldolase-II_Adducin_sf"/>
</dbReference>
<reference evidence="2" key="1">
    <citation type="journal article" date="2020" name="Stud. Mycol.">
        <title>101 Dothideomycetes genomes: a test case for predicting lifestyles and emergence of pathogens.</title>
        <authorList>
            <person name="Haridas S."/>
            <person name="Albert R."/>
            <person name="Binder M."/>
            <person name="Bloem J."/>
            <person name="Labutti K."/>
            <person name="Salamov A."/>
            <person name="Andreopoulos B."/>
            <person name="Baker S."/>
            <person name="Barry K."/>
            <person name="Bills G."/>
            <person name="Bluhm B."/>
            <person name="Cannon C."/>
            <person name="Castanera R."/>
            <person name="Culley D."/>
            <person name="Daum C."/>
            <person name="Ezra D."/>
            <person name="Gonzalez J."/>
            <person name="Henrissat B."/>
            <person name="Kuo A."/>
            <person name="Liang C."/>
            <person name="Lipzen A."/>
            <person name="Lutzoni F."/>
            <person name="Magnuson J."/>
            <person name="Mondo S."/>
            <person name="Nolan M."/>
            <person name="Ohm R."/>
            <person name="Pangilinan J."/>
            <person name="Park H.-J."/>
            <person name="Ramirez L."/>
            <person name="Alfaro M."/>
            <person name="Sun H."/>
            <person name="Tritt A."/>
            <person name="Yoshinaga Y."/>
            <person name="Zwiers L.-H."/>
            <person name="Turgeon B."/>
            <person name="Goodwin S."/>
            <person name="Spatafora J."/>
            <person name="Crous P."/>
            <person name="Grigoriev I."/>
        </authorList>
    </citation>
    <scope>NUCLEOTIDE SEQUENCE</scope>
    <source>
        <strain evidence="2">CBS 675.92</strain>
    </source>
</reference>
<dbReference type="SMART" id="SM01007">
    <property type="entry name" value="Aldolase_II"/>
    <property type="match status" value="1"/>
</dbReference>
<dbReference type="GO" id="GO:0005856">
    <property type="term" value="C:cytoskeleton"/>
    <property type="evidence" value="ECO:0007669"/>
    <property type="project" value="TreeGrafter"/>
</dbReference>
<feature type="domain" description="Class II aldolase/adducin N-terminal" evidence="1">
    <location>
        <begin position="19"/>
        <end position="238"/>
    </location>
</feature>